<dbReference type="Gene3D" id="2.30.170.20">
    <property type="entry name" value="Ribosomal protein L24e"/>
    <property type="match status" value="1"/>
</dbReference>
<evidence type="ECO:0000256" key="1">
    <source>
        <dbReference type="ARBA" id="ARBA00001936"/>
    </source>
</evidence>
<dbReference type="GO" id="GO:0000184">
    <property type="term" value="P:nuclear-transcribed mRNA catabolic process, nonsense-mediated decay"/>
    <property type="evidence" value="ECO:0007669"/>
    <property type="project" value="InterPro"/>
</dbReference>
<dbReference type="GO" id="GO:0030145">
    <property type="term" value="F:manganese ion binding"/>
    <property type="evidence" value="ECO:0007669"/>
    <property type="project" value="InterPro"/>
</dbReference>
<dbReference type="Gene3D" id="1.10.10.1050">
    <property type="entry name" value="Dcp2, box A domain"/>
    <property type="match status" value="1"/>
</dbReference>
<keyword evidence="7" id="KW-0378">Hydrolase</keyword>
<dbReference type="InterPro" id="IPR007722">
    <property type="entry name" value="DCP2_BoxA"/>
</dbReference>
<dbReference type="InterPro" id="IPR015797">
    <property type="entry name" value="NUDIX_hydrolase-like_dom_sf"/>
</dbReference>
<keyword evidence="8" id="KW-0694">RNA-binding</keyword>
<dbReference type="GO" id="GO:0000290">
    <property type="term" value="P:deadenylation-dependent decapping of nuclear-transcribed mRNA"/>
    <property type="evidence" value="ECO:0007669"/>
    <property type="project" value="InterPro"/>
</dbReference>
<dbReference type="OrthoDB" id="365787at2759"/>
<dbReference type="PROSITE" id="PS51462">
    <property type="entry name" value="NUDIX"/>
    <property type="match status" value="1"/>
</dbReference>
<dbReference type="InterPro" id="IPR038630">
    <property type="entry name" value="L24e/L24_sf"/>
</dbReference>
<dbReference type="RefSeq" id="XP_028865540.1">
    <property type="nucleotide sequence ID" value="XM_029009707.1"/>
</dbReference>
<evidence type="ECO:0000313" key="14">
    <source>
        <dbReference type="EMBL" id="GBE59297.1"/>
    </source>
</evidence>
<feature type="domain" description="Nudix hydrolase" evidence="13">
    <location>
        <begin position="243"/>
        <end position="373"/>
    </location>
</feature>
<dbReference type="Pfam" id="PF01246">
    <property type="entry name" value="Ribosomal_L24e"/>
    <property type="match status" value="1"/>
</dbReference>
<dbReference type="PROSITE" id="PS00893">
    <property type="entry name" value="NUDIX_BOX"/>
    <property type="match status" value="1"/>
</dbReference>
<dbReference type="Pfam" id="PF00293">
    <property type="entry name" value="NUDIX"/>
    <property type="match status" value="1"/>
</dbReference>
<name>A0A2H6K8H0_9APIC</name>
<keyword evidence="11" id="KW-0687">Ribonucleoprotein</keyword>
<dbReference type="InterPro" id="IPR036189">
    <property type="entry name" value="DCP2_BoxA_sf"/>
</dbReference>
<dbReference type="PANTHER" id="PTHR23114">
    <property type="entry name" value="M7GPPPN-MRNA HYDROLASE"/>
    <property type="match status" value="1"/>
</dbReference>
<evidence type="ECO:0000256" key="6">
    <source>
        <dbReference type="ARBA" id="ARBA00022723"/>
    </source>
</evidence>
<dbReference type="FunFam" id="2.30.170.20:FF:000003">
    <property type="entry name" value="60S ribosomal protein L24"/>
    <property type="match status" value="1"/>
</dbReference>
<dbReference type="GO" id="GO:0003729">
    <property type="term" value="F:mRNA binding"/>
    <property type="evidence" value="ECO:0007669"/>
    <property type="project" value="UniProtKB-ARBA"/>
</dbReference>
<dbReference type="EMBL" id="BDSA01000001">
    <property type="protein sequence ID" value="GBE59297.1"/>
    <property type="molecule type" value="Genomic_DNA"/>
</dbReference>
<dbReference type="InterPro" id="IPR000086">
    <property type="entry name" value="NUDIX_hydrolase_dom"/>
</dbReference>
<dbReference type="InterPro" id="IPR044099">
    <property type="entry name" value="Dcp2_NUDIX"/>
</dbReference>
<dbReference type="SMART" id="SM01125">
    <property type="entry name" value="DCP2"/>
    <property type="match status" value="1"/>
</dbReference>
<dbReference type="SUPFAM" id="SSF55811">
    <property type="entry name" value="Nudix"/>
    <property type="match status" value="1"/>
</dbReference>
<dbReference type="GO" id="GO:0003735">
    <property type="term" value="F:structural constituent of ribosome"/>
    <property type="evidence" value="ECO:0007669"/>
    <property type="project" value="UniProtKB-ARBA"/>
</dbReference>
<dbReference type="InterPro" id="IPR020084">
    <property type="entry name" value="NUDIX_hydrolase_CS"/>
</dbReference>
<comment type="cofactor">
    <cofactor evidence="1">
        <name>Mn(2+)</name>
        <dbReference type="ChEBI" id="CHEBI:29035"/>
    </cofactor>
</comment>
<dbReference type="CDD" id="cd03672">
    <property type="entry name" value="NUDIX_Dcp2p_Nudt20"/>
    <property type="match status" value="1"/>
</dbReference>
<evidence type="ECO:0000256" key="11">
    <source>
        <dbReference type="ARBA" id="ARBA00023274"/>
    </source>
</evidence>
<feature type="compositionally biased region" description="Low complexity" evidence="12">
    <location>
        <begin position="639"/>
        <end position="653"/>
    </location>
</feature>
<dbReference type="Proteomes" id="UP000236319">
    <property type="component" value="Unassembled WGS sequence"/>
</dbReference>
<dbReference type="Gene3D" id="3.90.79.10">
    <property type="entry name" value="Nucleoside Triphosphate Pyrophosphohydrolase"/>
    <property type="match status" value="1"/>
</dbReference>
<organism evidence="14 15">
    <name type="scientific">Babesia ovata</name>
    <dbReference type="NCBI Taxonomy" id="189622"/>
    <lineage>
        <taxon>Eukaryota</taxon>
        <taxon>Sar</taxon>
        <taxon>Alveolata</taxon>
        <taxon>Apicomplexa</taxon>
        <taxon>Aconoidasida</taxon>
        <taxon>Piroplasmida</taxon>
        <taxon>Babesiidae</taxon>
        <taxon>Babesia</taxon>
    </lineage>
</organism>
<reference evidence="14 15" key="1">
    <citation type="journal article" date="2017" name="BMC Genomics">
        <title>Whole-genome assembly of Babesia ovata and comparative genomics between closely related pathogens.</title>
        <authorList>
            <person name="Yamagishi J."/>
            <person name="Asada M."/>
            <person name="Hakimi H."/>
            <person name="Tanaka T.Q."/>
            <person name="Sugimoto C."/>
            <person name="Kawazu S."/>
        </authorList>
    </citation>
    <scope>NUCLEOTIDE SEQUENCE [LARGE SCALE GENOMIC DNA]</scope>
    <source>
        <strain evidence="14 15">Miyake</strain>
    </source>
</reference>
<gene>
    <name evidence="14" type="ORF">BOVATA_007900</name>
</gene>
<keyword evidence="10" id="KW-0464">Manganese</keyword>
<comment type="caution">
    <text evidence="14">The sequence shown here is derived from an EMBL/GenBank/DDBJ whole genome shotgun (WGS) entry which is preliminary data.</text>
</comment>
<evidence type="ECO:0000313" key="15">
    <source>
        <dbReference type="Proteomes" id="UP000236319"/>
    </source>
</evidence>
<dbReference type="PANTHER" id="PTHR23114:SF17">
    <property type="entry name" value="M7GPPPN-MRNA HYDROLASE"/>
    <property type="match status" value="1"/>
</dbReference>
<dbReference type="SUPFAM" id="SSF140586">
    <property type="entry name" value="Dcp2 domain-like"/>
    <property type="match status" value="1"/>
</dbReference>
<dbReference type="AlphaFoldDB" id="A0A2H6K8H0"/>
<evidence type="ECO:0000256" key="10">
    <source>
        <dbReference type="ARBA" id="ARBA00023211"/>
    </source>
</evidence>
<keyword evidence="6" id="KW-0479">Metal-binding</keyword>
<evidence type="ECO:0000256" key="12">
    <source>
        <dbReference type="SAM" id="MobiDB-lite"/>
    </source>
</evidence>
<feature type="region of interest" description="Disordered" evidence="12">
    <location>
        <begin position="637"/>
        <end position="666"/>
    </location>
</feature>
<dbReference type="SUPFAM" id="SSF57716">
    <property type="entry name" value="Glucocorticoid receptor-like (DNA-binding domain)"/>
    <property type="match status" value="1"/>
</dbReference>
<comment type="similarity">
    <text evidence="3">Belongs to the Nudix hydrolase family. DCP2 subfamily.</text>
</comment>
<sequence>MNVNTLYPGNVGSQLSSEALCRSLKNALGINSPGGGAAGTREDAGSRNLREPCPNIVLPRSPAAMATFPVAMPPHPPNKARDPMAGYPCPSSITPPVPRCPPPQPLPSEGHTSVTVPSSTVDVGFAPLPERDPSISKQRALILTKNSNVDADLLDQALSDCYGRFVALLPEEVLRDHVRLCFYLRDAYWWYCDKWAVRHPNKLCPLKFGAFLTLVCDDCPLLRAFISDEEEKVLLENWSKYNQKIPLRGCMVMNKTCDKVLMVQSYNSNNWTFPRGKTDEEEADSACAAREVLEEVGLDVRELIHPEVFLEHVSNGRTLKLFFVPGVDENTKLGSNTEYEIGEIKWIRLSSLVEAHKRQMKQFRLFDVAQFVKGLWEFVRDFRRGDLREHFPGAYAAFCRVKESAEELPLLDGCGPGDPLPTSNGGHRSHLSKFQFNDQQKADRCYETFGETSGWSVDEMFRVNQEKFGRGGAVSSRAAASRFPPRRYIISQRAIAKQFYHRFFWFLSEMATVTTTIKTELCSFSDYRVYPGRGQKFVARDGKVYFFLTSKAASLHKQRVKPAKVKWTPSWRKANKKFQTVVSHRRRSKKAAKYQKAFLGLSLEELKAKRATAAKSDSKLNPKQAMLAEAKEKAKKLKGAAPKAAGAVPAKQVPIPKKITKTAMRK</sequence>
<dbReference type="VEuPathDB" id="PiroplasmaDB:BOVATA_007900"/>
<dbReference type="GeneID" id="39873067"/>
<evidence type="ECO:0000256" key="8">
    <source>
        <dbReference type="ARBA" id="ARBA00022884"/>
    </source>
</evidence>
<comment type="subcellular location">
    <subcellularLocation>
        <location evidence="2">Cytoplasm</location>
    </subcellularLocation>
</comment>
<dbReference type="GO" id="GO:0005737">
    <property type="term" value="C:cytoplasm"/>
    <property type="evidence" value="ECO:0007669"/>
    <property type="project" value="UniProtKB-SubCell"/>
</dbReference>
<evidence type="ECO:0000256" key="3">
    <source>
        <dbReference type="ARBA" id="ARBA00005279"/>
    </source>
</evidence>
<evidence type="ECO:0000256" key="5">
    <source>
        <dbReference type="ARBA" id="ARBA00022490"/>
    </source>
</evidence>
<keyword evidence="5" id="KW-0963">Cytoplasm</keyword>
<dbReference type="CDD" id="cd00472">
    <property type="entry name" value="Ribosomal_L24e_L24"/>
    <property type="match status" value="1"/>
</dbReference>
<evidence type="ECO:0000256" key="7">
    <source>
        <dbReference type="ARBA" id="ARBA00022801"/>
    </source>
</evidence>
<dbReference type="Gene3D" id="6.10.250.1270">
    <property type="match status" value="1"/>
</dbReference>
<dbReference type="GO" id="GO:1990904">
    <property type="term" value="C:ribonucleoprotein complex"/>
    <property type="evidence" value="ECO:0007669"/>
    <property type="project" value="UniProtKB-KW"/>
</dbReference>
<proteinExistence type="inferred from homology"/>
<accession>A0A2H6K8H0</accession>
<keyword evidence="9" id="KW-0689">Ribosomal protein</keyword>
<dbReference type="InterPro" id="IPR000988">
    <property type="entry name" value="Ribosomal_eL24-rel_N"/>
</dbReference>
<evidence type="ECO:0000256" key="4">
    <source>
        <dbReference type="ARBA" id="ARBA00005647"/>
    </source>
</evidence>
<evidence type="ECO:0000256" key="2">
    <source>
        <dbReference type="ARBA" id="ARBA00004496"/>
    </source>
</evidence>
<dbReference type="Pfam" id="PF05026">
    <property type="entry name" value="DCP2"/>
    <property type="match status" value="1"/>
</dbReference>
<protein>
    <submittedName>
        <fullName evidence="14">NUDIX family protein</fullName>
    </submittedName>
</protein>
<dbReference type="GO" id="GO:0140933">
    <property type="term" value="F:5'-(N(7)-methylguanosine 5'-triphospho)-[mRNA] hydrolase activity"/>
    <property type="evidence" value="ECO:0007669"/>
    <property type="project" value="InterPro"/>
</dbReference>
<evidence type="ECO:0000259" key="13">
    <source>
        <dbReference type="PROSITE" id="PS51462"/>
    </source>
</evidence>
<dbReference type="GO" id="GO:0005840">
    <property type="term" value="C:ribosome"/>
    <property type="evidence" value="ECO:0007669"/>
    <property type="project" value="UniProtKB-KW"/>
</dbReference>
<comment type="similarity">
    <text evidence="4">Belongs to the eukaryotic ribosomal protein eL24 family.</text>
</comment>
<evidence type="ECO:0000256" key="9">
    <source>
        <dbReference type="ARBA" id="ARBA00022980"/>
    </source>
</evidence>
<keyword evidence="15" id="KW-1185">Reference proteome</keyword>